<dbReference type="InterPro" id="IPR050665">
    <property type="entry name" value="Cytochrome_P450_Monooxygen"/>
</dbReference>
<evidence type="ECO:0000313" key="13">
    <source>
        <dbReference type="EMBL" id="KAK9045217.1"/>
    </source>
</evidence>
<evidence type="ECO:0000256" key="3">
    <source>
        <dbReference type="ARBA" id="ARBA00010617"/>
    </source>
</evidence>
<evidence type="ECO:0000256" key="11">
    <source>
        <dbReference type="ARBA" id="ARBA00023136"/>
    </source>
</evidence>
<comment type="similarity">
    <text evidence="3 12">Belongs to the cytochrome P450 family.</text>
</comment>
<dbReference type="PANTHER" id="PTHR24282">
    <property type="entry name" value="CYTOCHROME P450 FAMILY MEMBER"/>
    <property type="match status" value="1"/>
</dbReference>
<keyword evidence="5" id="KW-0812">Transmembrane</keyword>
<dbReference type="EMBL" id="JBBPBN010000002">
    <property type="protein sequence ID" value="KAK9045217.1"/>
    <property type="molecule type" value="Genomic_DNA"/>
</dbReference>
<keyword evidence="7" id="KW-1133">Transmembrane helix</keyword>
<dbReference type="PRINTS" id="PR00463">
    <property type="entry name" value="EP450I"/>
</dbReference>
<evidence type="ECO:0000256" key="4">
    <source>
        <dbReference type="ARBA" id="ARBA00022617"/>
    </source>
</evidence>
<reference evidence="13 14" key="1">
    <citation type="journal article" date="2024" name="G3 (Bethesda)">
        <title>Genome assembly of Hibiscus sabdariffa L. provides insights into metabolisms of medicinal natural products.</title>
        <authorList>
            <person name="Kim T."/>
        </authorList>
    </citation>
    <scope>NUCLEOTIDE SEQUENCE [LARGE SCALE GENOMIC DNA]</scope>
    <source>
        <strain evidence="13">TK-2024</strain>
        <tissue evidence="13">Old leaves</tissue>
    </source>
</reference>
<dbReference type="InterPro" id="IPR017972">
    <property type="entry name" value="Cyt_P450_CS"/>
</dbReference>
<dbReference type="PROSITE" id="PS00086">
    <property type="entry name" value="CYTOCHROME_P450"/>
    <property type="match status" value="1"/>
</dbReference>
<dbReference type="Pfam" id="PF00067">
    <property type="entry name" value="p450"/>
    <property type="match status" value="1"/>
</dbReference>
<evidence type="ECO:0000256" key="9">
    <source>
        <dbReference type="ARBA" id="ARBA00023004"/>
    </source>
</evidence>
<dbReference type="InterPro" id="IPR001128">
    <property type="entry name" value="Cyt_P450"/>
</dbReference>
<dbReference type="Proteomes" id="UP001396334">
    <property type="component" value="Unassembled WGS sequence"/>
</dbReference>
<comment type="caution">
    <text evidence="13">The sequence shown here is derived from an EMBL/GenBank/DDBJ whole genome shotgun (WGS) entry which is preliminary data.</text>
</comment>
<evidence type="ECO:0000256" key="8">
    <source>
        <dbReference type="ARBA" id="ARBA00023002"/>
    </source>
</evidence>
<evidence type="ECO:0000256" key="2">
    <source>
        <dbReference type="ARBA" id="ARBA00004167"/>
    </source>
</evidence>
<keyword evidence="8 12" id="KW-0560">Oxidoreductase</keyword>
<evidence type="ECO:0000256" key="1">
    <source>
        <dbReference type="ARBA" id="ARBA00001971"/>
    </source>
</evidence>
<sequence>MYILMEFLKLFQASFSLILLPLLLRLLFSCWILPILVYRKLRKNGFGGPTPSFPLGNIREMEILCDYDSSLESSAISHDIHSTVFPYFSEWQKSHGKVFIYWLGTEPFLYIAEPEFLKKMSSKVQGKHWGKPNVFKHDRKPMFGSGLLMVEGDDWVRHRHVITPAFSPPNLKTVVSLMVEPATKMLERWTALINAGKTEFDVEREIAMMAGEIIGRAGFGLSCENGGEVLEKLRAMQITLFNVNRYVGVPFGQWICRRKNMEAKKLGKEIDQLLLSIISGARNKCGEGSGQRQRHRCLLGYLMEGERLNERELVDECKTFFFGGHETTALALTWTVLLLAMHPHWQNQLREEITQVIGDGEIDFTNLAALNKMGWVMNEVLRLYSPAPNVQRQAREEIKVDDLVIPKGTNLWVDTVAMHHDPTLWGDDVYEFRPERFKDDNLYGGCKHKMGFLPFGFGGRMCIGRNWTFMEYKVVLTLLLTRFSFSLSPTYHHSPSILLSLRPRYGMPLIVQPL</sequence>
<keyword evidence="10 12" id="KW-0503">Monooxygenase</keyword>
<organism evidence="13 14">
    <name type="scientific">Hibiscus sabdariffa</name>
    <name type="common">roselle</name>
    <dbReference type="NCBI Taxonomy" id="183260"/>
    <lineage>
        <taxon>Eukaryota</taxon>
        <taxon>Viridiplantae</taxon>
        <taxon>Streptophyta</taxon>
        <taxon>Embryophyta</taxon>
        <taxon>Tracheophyta</taxon>
        <taxon>Spermatophyta</taxon>
        <taxon>Magnoliopsida</taxon>
        <taxon>eudicotyledons</taxon>
        <taxon>Gunneridae</taxon>
        <taxon>Pentapetalae</taxon>
        <taxon>rosids</taxon>
        <taxon>malvids</taxon>
        <taxon>Malvales</taxon>
        <taxon>Malvaceae</taxon>
        <taxon>Malvoideae</taxon>
        <taxon>Hibiscus</taxon>
    </lineage>
</organism>
<proteinExistence type="inferred from homology"/>
<evidence type="ECO:0000313" key="14">
    <source>
        <dbReference type="Proteomes" id="UP001396334"/>
    </source>
</evidence>
<gene>
    <name evidence="13" type="ORF">V6N11_059104</name>
</gene>
<protein>
    <recommendedName>
        <fullName evidence="15">Cytochrome P450</fullName>
    </recommendedName>
</protein>
<dbReference type="SUPFAM" id="SSF48264">
    <property type="entry name" value="Cytochrome P450"/>
    <property type="match status" value="1"/>
</dbReference>
<evidence type="ECO:0000256" key="12">
    <source>
        <dbReference type="RuleBase" id="RU000461"/>
    </source>
</evidence>
<comment type="cofactor">
    <cofactor evidence="1">
        <name>heme</name>
        <dbReference type="ChEBI" id="CHEBI:30413"/>
    </cofactor>
</comment>
<evidence type="ECO:0000256" key="5">
    <source>
        <dbReference type="ARBA" id="ARBA00022692"/>
    </source>
</evidence>
<evidence type="ECO:0008006" key="15">
    <source>
        <dbReference type="Google" id="ProtNLM"/>
    </source>
</evidence>
<keyword evidence="4 12" id="KW-0349">Heme</keyword>
<evidence type="ECO:0000256" key="6">
    <source>
        <dbReference type="ARBA" id="ARBA00022723"/>
    </source>
</evidence>
<evidence type="ECO:0000256" key="10">
    <source>
        <dbReference type="ARBA" id="ARBA00023033"/>
    </source>
</evidence>
<name>A0ABR2U6Y9_9ROSI</name>
<keyword evidence="6 12" id="KW-0479">Metal-binding</keyword>
<dbReference type="InterPro" id="IPR036396">
    <property type="entry name" value="Cyt_P450_sf"/>
</dbReference>
<dbReference type="PRINTS" id="PR00385">
    <property type="entry name" value="P450"/>
</dbReference>
<keyword evidence="11" id="KW-0472">Membrane</keyword>
<keyword evidence="14" id="KW-1185">Reference proteome</keyword>
<dbReference type="Gene3D" id="1.10.630.10">
    <property type="entry name" value="Cytochrome P450"/>
    <property type="match status" value="1"/>
</dbReference>
<evidence type="ECO:0000256" key="7">
    <source>
        <dbReference type="ARBA" id="ARBA00022989"/>
    </source>
</evidence>
<dbReference type="InterPro" id="IPR002401">
    <property type="entry name" value="Cyt_P450_E_grp-I"/>
</dbReference>
<accession>A0ABR2U6Y9</accession>
<comment type="subcellular location">
    <subcellularLocation>
        <location evidence="2">Membrane</location>
        <topology evidence="2">Single-pass membrane protein</topology>
    </subcellularLocation>
</comment>
<dbReference type="PANTHER" id="PTHR24282:SF15">
    <property type="entry name" value="CYTOCHROME P450, FAMILY 715, SUBFAMILY A, POLYPEPTIDE 1"/>
    <property type="match status" value="1"/>
</dbReference>
<keyword evidence="9 12" id="KW-0408">Iron</keyword>